<reference evidence="3" key="2">
    <citation type="submission" date="2015-09" db="EMBL/GenBank/DDBJ databases">
        <title>Draft genome sequence of a multidrug-resistant Chryseobacterium indologenes isolate from Malaysia.</title>
        <authorList>
            <person name="Yu C.Y."/>
            <person name="Ang G.Y."/>
            <person name="Chan K.-G."/>
        </authorList>
    </citation>
    <scope>NUCLEOTIDE SEQUENCE [LARGE SCALE GENOMIC DNA]</scope>
    <source>
        <strain evidence="3">CI_885</strain>
    </source>
</reference>
<name>A0A0N1KTZ0_CHRID</name>
<dbReference type="PATRIC" id="fig|253.9.peg.625"/>
<protein>
    <submittedName>
        <fullName evidence="2">Cytochrome C551</fullName>
    </submittedName>
</protein>
<feature type="compositionally biased region" description="Polar residues" evidence="1">
    <location>
        <begin position="21"/>
        <end position="32"/>
    </location>
</feature>
<reference evidence="2 3" key="1">
    <citation type="journal article" date="2015" name="Genom Data">
        <title>Draft genome sequence of a multidrug-resistant Chryseobacterium indologenes isolate from Malaysia.</title>
        <authorList>
            <person name="Yu C.Y."/>
            <person name="Ang G.Y."/>
            <person name="Cheng H.J."/>
            <person name="Cheong Y.M."/>
            <person name="Yin W.F."/>
            <person name="Chan K.G."/>
        </authorList>
    </citation>
    <scope>NUCLEOTIDE SEQUENCE [LARGE SCALE GENOMIC DNA]</scope>
    <source>
        <strain evidence="2 3">CI_885</strain>
    </source>
</reference>
<evidence type="ECO:0000313" key="3">
    <source>
        <dbReference type="Proteomes" id="UP000037953"/>
    </source>
</evidence>
<feature type="region of interest" description="Disordered" evidence="1">
    <location>
        <begin position="21"/>
        <end position="71"/>
    </location>
</feature>
<dbReference type="RefSeq" id="WP_062696536.1">
    <property type="nucleotide sequence ID" value="NZ_LJOD01000001.1"/>
</dbReference>
<proteinExistence type="predicted"/>
<dbReference type="PROSITE" id="PS51257">
    <property type="entry name" value="PROKAR_LIPOPROTEIN"/>
    <property type="match status" value="1"/>
</dbReference>
<dbReference type="Proteomes" id="UP000037953">
    <property type="component" value="Unassembled WGS sequence"/>
</dbReference>
<accession>A0A0N1KTZ0</accession>
<gene>
    <name evidence="2" type="ORF">AOB46_02945</name>
</gene>
<sequence>MKKLLLAAIGSGILAVSCGTKESTMSPKNSDSAAVDRMKTVPPSTTDTMKTTTPDTIRKKMDSAATAPPAK</sequence>
<feature type="compositionally biased region" description="Low complexity" evidence="1">
    <location>
        <begin position="40"/>
        <end position="55"/>
    </location>
</feature>
<evidence type="ECO:0000313" key="2">
    <source>
        <dbReference type="EMBL" id="KPE52959.1"/>
    </source>
</evidence>
<dbReference type="EMBL" id="LJOD01000001">
    <property type="protein sequence ID" value="KPE52959.1"/>
    <property type="molecule type" value="Genomic_DNA"/>
</dbReference>
<comment type="caution">
    <text evidence="2">The sequence shown here is derived from an EMBL/GenBank/DDBJ whole genome shotgun (WGS) entry which is preliminary data.</text>
</comment>
<dbReference type="AlphaFoldDB" id="A0A0N1KTZ0"/>
<evidence type="ECO:0000256" key="1">
    <source>
        <dbReference type="SAM" id="MobiDB-lite"/>
    </source>
</evidence>
<organism evidence="2 3">
    <name type="scientific">Chryseobacterium indologenes</name>
    <name type="common">Flavobacterium indologenes</name>
    <dbReference type="NCBI Taxonomy" id="253"/>
    <lineage>
        <taxon>Bacteria</taxon>
        <taxon>Pseudomonadati</taxon>
        <taxon>Bacteroidota</taxon>
        <taxon>Flavobacteriia</taxon>
        <taxon>Flavobacteriales</taxon>
        <taxon>Weeksellaceae</taxon>
        <taxon>Chryseobacterium group</taxon>
        <taxon>Chryseobacterium</taxon>
    </lineage>
</organism>